<dbReference type="InterPro" id="IPR047415">
    <property type="entry name" value="Pcf11_CID"/>
</dbReference>
<protein>
    <recommendedName>
        <fullName evidence="2">CID domain-containing protein</fullName>
    </recommendedName>
</protein>
<dbReference type="PANTHER" id="PTHR15921">
    <property type="entry name" value="PRE-MRNA CLEAVAGE COMPLEX II"/>
    <property type="match status" value="1"/>
</dbReference>
<sequence>MDLEVAEGYRSSLKDLAQNSKPLINMLTMLADDHEQHASIIIDVIEEHIQKVKPSLKLPVLYLIDSIIKNLQTSTYRTLFPARLVKMFCEAFEEVDEKTRQAMFKLRQTWANVIPNNKLYAIDVRVNASDPAWPITATAPEQGSIHVNPKFLTQEKKIAATTLPPVQESAEDIMRRQLLEKQQELQKLKLELELAETTAKLEQQRKQLEMKRQNISGDHSGVDTKPKDPRMNR</sequence>
<dbReference type="HOGENOM" id="CLU_1247795_0_0_1"/>
<organism evidence="3 4">
    <name type="scientific">Lottia gigantea</name>
    <name type="common">Giant owl limpet</name>
    <dbReference type="NCBI Taxonomy" id="225164"/>
    <lineage>
        <taxon>Eukaryota</taxon>
        <taxon>Metazoa</taxon>
        <taxon>Spiralia</taxon>
        <taxon>Lophotrochozoa</taxon>
        <taxon>Mollusca</taxon>
        <taxon>Gastropoda</taxon>
        <taxon>Patellogastropoda</taxon>
        <taxon>Lottioidea</taxon>
        <taxon>Lottiidae</taxon>
        <taxon>Lottia</taxon>
    </lineage>
</organism>
<feature type="region of interest" description="Disordered" evidence="1">
    <location>
        <begin position="202"/>
        <end position="233"/>
    </location>
</feature>
<dbReference type="GO" id="GO:0005737">
    <property type="term" value="C:cytoplasm"/>
    <property type="evidence" value="ECO:0007669"/>
    <property type="project" value="TreeGrafter"/>
</dbReference>
<dbReference type="GO" id="GO:0005849">
    <property type="term" value="C:mRNA cleavage factor complex"/>
    <property type="evidence" value="ECO:0007669"/>
    <property type="project" value="TreeGrafter"/>
</dbReference>
<feature type="non-terminal residue" evidence="3">
    <location>
        <position position="233"/>
    </location>
</feature>
<proteinExistence type="predicted"/>
<dbReference type="SUPFAM" id="SSF48464">
    <property type="entry name" value="ENTH/VHS domain"/>
    <property type="match status" value="1"/>
</dbReference>
<dbReference type="EMBL" id="KB199753">
    <property type="protein sequence ID" value="ESP04413.1"/>
    <property type="molecule type" value="Genomic_DNA"/>
</dbReference>
<evidence type="ECO:0000259" key="2">
    <source>
        <dbReference type="PROSITE" id="PS51391"/>
    </source>
</evidence>
<gene>
    <name evidence="3" type="ORF">LOTGIDRAFT_223898</name>
</gene>
<dbReference type="InterPro" id="IPR045154">
    <property type="entry name" value="PCF11-like"/>
</dbReference>
<dbReference type="STRING" id="225164.V4B2V0"/>
<evidence type="ECO:0000256" key="1">
    <source>
        <dbReference type="SAM" id="MobiDB-lite"/>
    </source>
</evidence>
<keyword evidence="4" id="KW-1185">Reference proteome</keyword>
<dbReference type="PANTHER" id="PTHR15921:SF3">
    <property type="entry name" value="PRE-MRNA CLEAVAGE COMPLEX 2 PROTEIN PCF11"/>
    <property type="match status" value="1"/>
</dbReference>
<dbReference type="CDD" id="cd16982">
    <property type="entry name" value="CID_Pcf11"/>
    <property type="match status" value="1"/>
</dbReference>
<dbReference type="GeneID" id="20247166"/>
<dbReference type="GO" id="GO:0006369">
    <property type="term" value="P:termination of RNA polymerase II transcription"/>
    <property type="evidence" value="ECO:0007669"/>
    <property type="project" value="InterPro"/>
</dbReference>
<dbReference type="Pfam" id="PF04818">
    <property type="entry name" value="CID"/>
    <property type="match status" value="1"/>
</dbReference>
<dbReference type="GO" id="GO:0003729">
    <property type="term" value="F:mRNA binding"/>
    <property type="evidence" value="ECO:0007669"/>
    <property type="project" value="InterPro"/>
</dbReference>
<evidence type="ECO:0000313" key="3">
    <source>
        <dbReference type="EMBL" id="ESP04413.1"/>
    </source>
</evidence>
<dbReference type="PROSITE" id="PS51391">
    <property type="entry name" value="CID"/>
    <property type="match status" value="1"/>
</dbReference>
<dbReference type="CTD" id="20247166"/>
<dbReference type="GO" id="GO:0000993">
    <property type="term" value="F:RNA polymerase II complex binding"/>
    <property type="evidence" value="ECO:0007669"/>
    <property type="project" value="InterPro"/>
</dbReference>
<dbReference type="OrthoDB" id="343582at2759"/>
<dbReference type="Proteomes" id="UP000030746">
    <property type="component" value="Unassembled WGS sequence"/>
</dbReference>
<feature type="domain" description="CID" evidence="2">
    <location>
        <begin position="1"/>
        <end position="130"/>
    </location>
</feature>
<name>V4B2V0_LOTGI</name>
<dbReference type="KEGG" id="lgi:LOTGIDRAFT_223898"/>
<evidence type="ECO:0000313" key="4">
    <source>
        <dbReference type="Proteomes" id="UP000030746"/>
    </source>
</evidence>
<dbReference type="Gene3D" id="1.25.40.90">
    <property type="match status" value="1"/>
</dbReference>
<feature type="compositionally biased region" description="Basic and acidic residues" evidence="1">
    <location>
        <begin position="220"/>
        <end position="233"/>
    </location>
</feature>
<feature type="compositionally biased region" description="Basic and acidic residues" evidence="1">
    <location>
        <begin position="202"/>
        <end position="212"/>
    </location>
</feature>
<dbReference type="SMART" id="SM00582">
    <property type="entry name" value="RPR"/>
    <property type="match status" value="1"/>
</dbReference>
<reference evidence="3 4" key="1">
    <citation type="journal article" date="2013" name="Nature">
        <title>Insights into bilaterian evolution from three spiralian genomes.</title>
        <authorList>
            <person name="Simakov O."/>
            <person name="Marletaz F."/>
            <person name="Cho S.J."/>
            <person name="Edsinger-Gonzales E."/>
            <person name="Havlak P."/>
            <person name="Hellsten U."/>
            <person name="Kuo D.H."/>
            <person name="Larsson T."/>
            <person name="Lv J."/>
            <person name="Arendt D."/>
            <person name="Savage R."/>
            <person name="Osoegawa K."/>
            <person name="de Jong P."/>
            <person name="Grimwood J."/>
            <person name="Chapman J.A."/>
            <person name="Shapiro H."/>
            <person name="Aerts A."/>
            <person name="Otillar R.P."/>
            <person name="Terry A.Y."/>
            <person name="Boore J.L."/>
            <person name="Grigoriev I.V."/>
            <person name="Lindberg D.R."/>
            <person name="Seaver E.C."/>
            <person name="Weisblat D.A."/>
            <person name="Putnam N.H."/>
            <person name="Rokhsar D.S."/>
        </authorList>
    </citation>
    <scope>NUCLEOTIDE SEQUENCE [LARGE SCALE GENOMIC DNA]</scope>
</reference>
<dbReference type="AlphaFoldDB" id="V4B2V0"/>
<dbReference type="OMA" id="SCNHEEQ"/>
<dbReference type="InterPro" id="IPR006569">
    <property type="entry name" value="CID_dom"/>
</dbReference>
<accession>V4B2V0</accession>
<dbReference type="RefSeq" id="XP_009044899.1">
    <property type="nucleotide sequence ID" value="XM_009046651.1"/>
</dbReference>
<dbReference type="GO" id="GO:0031124">
    <property type="term" value="P:mRNA 3'-end processing"/>
    <property type="evidence" value="ECO:0007669"/>
    <property type="project" value="InterPro"/>
</dbReference>
<dbReference type="InterPro" id="IPR008942">
    <property type="entry name" value="ENTH_VHS"/>
</dbReference>